<evidence type="ECO:0000313" key="6">
    <source>
        <dbReference type="Proteomes" id="UP000736787"/>
    </source>
</evidence>
<dbReference type="EMBL" id="RCMG01003971">
    <property type="protein sequence ID" value="KAG2797154.1"/>
    <property type="molecule type" value="Genomic_DNA"/>
</dbReference>
<evidence type="ECO:0000313" key="5">
    <source>
        <dbReference type="EMBL" id="KAG3195442.1"/>
    </source>
</evidence>
<dbReference type="Proteomes" id="UP000736787">
    <property type="component" value="Unassembled WGS sequence"/>
</dbReference>
<reference evidence="3" key="1">
    <citation type="submission" date="2018-10" db="EMBL/GenBank/DDBJ databases">
        <title>Effector identification in a new, highly contiguous assembly of the strawberry crown rot pathogen Phytophthora cactorum.</title>
        <authorList>
            <person name="Armitage A.D."/>
            <person name="Nellist C.F."/>
            <person name="Bates H."/>
            <person name="Vickerstaff R.J."/>
            <person name="Harrison R.J."/>
        </authorList>
    </citation>
    <scope>NUCLEOTIDE SEQUENCE</scope>
    <source>
        <strain evidence="1">15-7</strain>
        <strain evidence="2">4032</strain>
        <strain evidence="3">4040</strain>
        <strain evidence="4">P415</strain>
        <strain evidence="5">P421</strain>
    </source>
</reference>
<evidence type="ECO:0000313" key="1">
    <source>
        <dbReference type="EMBL" id="KAG2797154.1"/>
    </source>
</evidence>
<accession>A0A8T1A585</accession>
<name>A0A8T1A585_9STRA</name>
<evidence type="ECO:0000313" key="3">
    <source>
        <dbReference type="EMBL" id="KAG2872749.1"/>
    </source>
</evidence>
<dbReference type="AlphaFoldDB" id="A0A8T1A585"/>
<dbReference type="EMBL" id="RCMI01004415">
    <property type="protein sequence ID" value="KAG2870165.1"/>
    <property type="molecule type" value="Genomic_DNA"/>
</dbReference>
<dbReference type="Proteomes" id="UP000697107">
    <property type="component" value="Unassembled WGS sequence"/>
</dbReference>
<protein>
    <submittedName>
        <fullName evidence="3">Uncharacterized protein</fullName>
    </submittedName>
</protein>
<organism evidence="3 6">
    <name type="scientific">Phytophthora cactorum</name>
    <dbReference type="NCBI Taxonomy" id="29920"/>
    <lineage>
        <taxon>Eukaryota</taxon>
        <taxon>Sar</taxon>
        <taxon>Stramenopiles</taxon>
        <taxon>Oomycota</taxon>
        <taxon>Peronosporomycetes</taxon>
        <taxon>Peronosporales</taxon>
        <taxon>Peronosporaceae</taxon>
        <taxon>Phytophthora</taxon>
    </lineage>
</organism>
<sequence length="116" mass="13000">MNYEPWTNDSGRVVVYEFTTEVHSAVAAKGGRTLEIDGTAYRVDGSLKPEMAEEGTFPTLVLGVAFREECDHLEKKLKTLMKHPTVQAAIGVKIPFYCNKITEENTQVQHPHPPAW</sequence>
<dbReference type="Proteomes" id="UP000760860">
    <property type="component" value="Unassembled WGS sequence"/>
</dbReference>
<dbReference type="EMBL" id="RCMV01004291">
    <property type="protein sequence ID" value="KAG3195442.1"/>
    <property type="molecule type" value="Genomic_DNA"/>
</dbReference>
<dbReference type="Proteomes" id="UP000774804">
    <property type="component" value="Unassembled WGS sequence"/>
</dbReference>
<comment type="caution">
    <text evidence="3">The sequence shown here is derived from an EMBL/GenBank/DDBJ whole genome shotgun (WGS) entry which is preliminary data.</text>
</comment>
<dbReference type="Proteomes" id="UP000735874">
    <property type="component" value="Unassembled WGS sequence"/>
</dbReference>
<dbReference type="EMBL" id="RCMK01004027">
    <property type="protein sequence ID" value="KAG2872749.1"/>
    <property type="molecule type" value="Genomic_DNA"/>
</dbReference>
<proteinExistence type="predicted"/>
<evidence type="ECO:0000313" key="2">
    <source>
        <dbReference type="EMBL" id="KAG2870165.1"/>
    </source>
</evidence>
<dbReference type="EMBL" id="RCML01004182">
    <property type="protein sequence ID" value="KAG2949787.1"/>
    <property type="molecule type" value="Genomic_DNA"/>
</dbReference>
<gene>
    <name evidence="1" type="ORF">PC113_g25053</name>
    <name evidence="2" type="ORF">PC115_g25201</name>
    <name evidence="3" type="ORF">PC117_g27961</name>
    <name evidence="4" type="ORF">PC118_g25311</name>
    <name evidence="5" type="ORF">PC129_g24816</name>
</gene>
<evidence type="ECO:0000313" key="4">
    <source>
        <dbReference type="EMBL" id="KAG2949787.1"/>
    </source>
</evidence>